<evidence type="ECO:0000313" key="1">
    <source>
        <dbReference type="EMBL" id="KKM13830.1"/>
    </source>
</evidence>
<comment type="caution">
    <text evidence="1">The sequence shown here is derived from an EMBL/GenBank/DDBJ whole genome shotgun (WGS) entry which is preliminary data.</text>
</comment>
<sequence length="65" mass="7587">MVVFKWENFWSFRRSTQKSDLERFVEEPWSLGIEGTVRRSHQEGDVTVIDEIDLTGVSLLRGSDD</sequence>
<name>A0A0F9KEW2_9ZZZZ</name>
<organism evidence="1">
    <name type="scientific">marine sediment metagenome</name>
    <dbReference type="NCBI Taxonomy" id="412755"/>
    <lineage>
        <taxon>unclassified sequences</taxon>
        <taxon>metagenomes</taxon>
        <taxon>ecological metagenomes</taxon>
    </lineage>
</organism>
<gene>
    <name evidence="1" type="ORF">LCGC14_1712240</name>
</gene>
<proteinExistence type="predicted"/>
<dbReference type="EMBL" id="LAZR01015289">
    <property type="protein sequence ID" value="KKM13830.1"/>
    <property type="molecule type" value="Genomic_DNA"/>
</dbReference>
<accession>A0A0F9KEW2</accession>
<dbReference type="AlphaFoldDB" id="A0A0F9KEW2"/>
<protein>
    <submittedName>
        <fullName evidence="1">Uncharacterized protein</fullName>
    </submittedName>
</protein>
<reference evidence="1" key="1">
    <citation type="journal article" date="2015" name="Nature">
        <title>Complex archaea that bridge the gap between prokaryotes and eukaryotes.</title>
        <authorList>
            <person name="Spang A."/>
            <person name="Saw J.H."/>
            <person name="Jorgensen S.L."/>
            <person name="Zaremba-Niedzwiedzka K."/>
            <person name="Martijn J."/>
            <person name="Lind A.E."/>
            <person name="van Eijk R."/>
            <person name="Schleper C."/>
            <person name="Guy L."/>
            <person name="Ettema T.J."/>
        </authorList>
    </citation>
    <scope>NUCLEOTIDE SEQUENCE</scope>
</reference>